<comment type="caution">
    <text evidence="2">The sequence shown here is derived from an EMBL/GenBank/DDBJ whole genome shotgun (WGS) entry which is preliminary data.</text>
</comment>
<keyword evidence="1" id="KW-0812">Transmembrane</keyword>
<dbReference type="AlphaFoldDB" id="A0A1J5TK12"/>
<dbReference type="EMBL" id="MIZA01000012">
    <property type="protein sequence ID" value="OIR20483.1"/>
    <property type="molecule type" value="Genomic_DNA"/>
</dbReference>
<dbReference type="STRING" id="1888995.BD935_00950"/>
<evidence type="ECO:0000313" key="3">
    <source>
        <dbReference type="Proteomes" id="UP000183080"/>
    </source>
</evidence>
<proteinExistence type="predicted"/>
<protein>
    <submittedName>
        <fullName evidence="2">Uncharacterized protein</fullName>
    </submittedName>
</protein>
<sequence length="67" mass="7452">MDLTGLVSYIISAFSVLAGIAIFFGNEEYIVPASGRSLRLPCSFLFWFLALIFWAMAVKVEDDDSII</sequence>
<feature type="transmembrane region" description="Helical" evidence="1">
    <location>
        <begin position="6"/>
        <end position="26"/>
    </location>
</feature>
<keyword evidence="1" id="KW-0472">Membrane</keyword>
<feature type="transmembrane region" description="Helical" evidence="1">
    <location>
        <begin position="38"/>
        <end position="57"/>
    </location>
</feature>
<dbReference type="Proteomes" id="UP000183080">
    <property type="component" value="Unassembled WGS sequence"/>
</dbReference>
<evidence type="ECO:0000256" key="1">
    <source>
        <dbReference type="SAM" id="Phobius"/>
    </source>
</evidence>
<reference evidence="2 3" key="1">
    <citation type="submission" date="2016-08" db="EMBL/GenBank/DDBJ databases">
        <title>New Insights into Marine Group III Euryarchaeota, from dark to light.</title>
        <authorList>
            <person name="Haro-Moreno J.M."/>
            <person name="Rodriguez-Valera F."/>
            <person name="Lopez-Garcia P."/>
            <person name="Moreira D."/>
            <person name="Martin-Cuadrado A.B."/>
        </authorList>
    </citation>
    <scope>NUCLEOTIDE SEQUENCE [LARGE SCALE GENOMIC DNA]</scope>
    <source>
        <strain evidence="2">CG-Epi1</strain>
    </source>
</reference>
<accession>A0A1J5TK12</accession>
<evidence type="ECO:0000313" key="2">
    <source>
        <dbReference type="EMBL" id="OIR20483.1"/>
    </source>
</evidence>
<keyword evidence="1" id="KW-1133">Transmembrane helix</keyword>
<name>A0A1J5TK12_9ARCH</name>
<gene>
    <name evidence="2" type="ORF">BD935_00950</name>
</gene>
<organism evidence="2 3">
    <name type="scientific">Marine Group III euryarchaeote CG-Epi1</name>
    <dbReference type="NCBI Taxonomy" id="1888995"/>
    <lineage>
        <taxon>Archaea</taxon>
        <taxon>Methanobacteriati</taxon>
        <taxon>Thermoplasmatota</taxon>
        <taxon>Thermoplasmata</taxon>
        <taxon>Candidatus Thermoprofundales</taxon>
    </lineage>
</organism>